<keyword evidence="3 7" id="KW-0812">Transmembrane</keyword>
<feature type="compositionally biased region" description="Low complexity" evidence="6">
    <location>
        <begin position="513"/>
        <end position="524"/>
    </location>
</feature>
<dbReference type="Pfam" id="PF26635">
    <property type="entry name" value="DUF8208"/>
    <property type="match status" value="1"/>
</dbReference>
<feature type="compositionally biased region" description="Low complexity" evidence="6">
    <location>
        <begin position="625"/>
        <end position="639"/>
    </location>
</feature>
<evidence type="ECO:0000313" key="10">
    <source>
        <dbReference type="Proteomes" id="UP001152614"/>
    </source>
</evidence>
<feature type="transmembrane region" description="Helical" evidence="7">
    <location>
        <begin position="358"/>
        <end position="378"/>
    </location>
</feature>
<dbReference type="EMBL" id="JAOWLY010000010">
    <property type="protein sequence ID" value="MDG4984575.1"/>
    <property type="molecule type" value="Genomic_DNA"/>
</dbReference>
<feature type="compositionally biased region" description="Basic and acidic residues" evidence="6">
    <location>
        <begin position="565"/>
        <end position="578"/>
    </location>
</feature>
<feature type="transmembrane region" description="Helical" evidence="7">
    <location>
        <begin position="142"/>
        <end position="160"/>
    </location>
</feature>
<feature type="transmembrane region" description="Helical" evidence="7">
    <location>
        <begin position="335"/>
        <end position="352"/>
    </location>
</feature>
<feature type="compositionally biased region" description="Polar residues" evidence="6">
    <location>
        <begin position="535"/>
        <end position="560"/>
    </location>
</feature>
<evidence type="ECO:0000256" key="6">
    <source>
        <dbReference type="SAM" id="MobiDB-lite"/>
    </source>
</evidence>
<feature type="transmembrane region" description="Helical" evidence="7">
    <location>
        <begin position="434"/>
        <end position="455"/>
    </location>
</feature>
<keyword evidence="5 7" id="KW-0472">Membrane</keyword>
<feature type="transmembrane region" description="Helical" evidence="7">
    <location>
        <begin position="83"/>
        <end position="105"/>
    </location>
</feature>
<evidence type="ECO:0000256" key="5">
    <source>
        <dbReference type="ARBA" id="ARBA00023136"/>
    </source>
</evidence>
<keyword evidence="4 7" id="KW-1133">Transmembrane helix</keyword>
<dbReference type="PANTHER" id="PTHR20772:SF2">
    <property type="entry name" value="PROTEIN FMP42"/>
    <property type="match status" value="1"/>
</dbReference>
<name>A0A9X4S4Y8_9LACT</name>
<dbReference type="InterPro" id="IPR058521">
    <property type="entry name" value="DUF8208"/>
</dbReference>
<reference evidence="9" key="1">
    <citation type="submission" date="2022-10" db="EMBL/GenBank/DDBJ databases">
        <authorList>
            <person name="Turner M.S."/>
            <person name="Huang W."/>
        </authorList>
    </citation>
    <scope>NUCLEOTIDE SEQUENCE</scope>
    <source>
        <strain evidence="9">3</strain>
    </source>
</reference>
<proteinExistence type="predicted"/>
<comment type="caution">
    <text evidence="9">The sequence shown here is derived from an EMBL/GenBank/DDBJ whole genome shotgun (WGS) entry which is preliminary data.</text>
</comment>
<reference evidence="9" key="2">
    <citation type="journal article" date="2023" name="Food Microbiol.">
        <title>Evaluation of the fermentation potential of lactic acid bacteria isolated from herbs, fruits and vegetables as starter cultures in nut-based milk alternatives.</title>
        <authorList>
            <person name="Huang W."/>
            <person name="Dong A."/>
            <person name="Pham H.T."/>
            <person name="Zhou C."/>
            <person name="Huo Z."/>
            <person name="Watjen A.P."/>
            <person name="Prakash S."/>
            <person name="Bang-Berthelsen C.H."/>
            <person name="Turner M.S."/>
        </authorList>
    </citation>
    <scope>NUCLEOTIDE SEQUENCE</scope>
    <source>
        <strain evidence="9">3</strain>
    </source>
</reference>
<keyword evidence="2" id="KW-0813">Transport</keyword>
<dbReference type="RefSeq" id="WP_278229192.1">
    <property type="nucleotide sequence ID" value="NZ_JAOWLY010000010.1"/>
</dbReference>
<feature type="transmembrane region" description="Helical" evidence="7">
    <location>
        <begin position="390"/>
        <end position="414"/>
    </location>
</feature>
<dbReference type="InterPro" id="IPR058066">
    <property type="entry name" value="pXO2-14_N"/>
</dbReference>
<dbReference type="NCBIfam" id="NF045890">
    <property type="entry name" value="conj_pls20_p028"/>
    <property type="match status" value="1"/>
</dbReference>
<evidence type="ECO:0000256" key="1">
    <source>
        <dbReference type="ARBA" id="ARBA00004141"/>
    </source>
</evidence>
<organism evidence="9 10">
    <name type="scientific">Lactococcus lactis</name>
    <dbReference type="NCBI Taxonomy" id="1358"/>
    <lineage>
        <taxon>Bacteria</taxon>
        <taxon>Bacillati</taxon>
        <taxon>Bacillota</taxon>
        <taxon>Bacilli</taxon>
        <taxon>Lactobacillales</taxon>
        <taxon>Streptococcaceae</taxon>
        <taxon>Lactococcus</taxon>
    </lineage>
</organism>
<comment type="subcellular location">
    <subcellularLocation>
        <location evidence="1">Membrane</location>
        <topology evidence="1">Multi-pass membrane protein</topology>
    </subcellularLocation>
</comment>
<sequence>MSRVKLLFKKLKQRITGPRLVLLFMLGLFLLPITGLADTAVKWALPVASNPAIGGTNGGGEVTNTAQAILFYQYFHTYLTPHIGLVAIMVSVIGGGLGQGLAHLVDGLQTVFYSTINLMGLFNDLSDSKTPLGLFFSTTQKLGIIIFGLSIVIYAVFVIFNGKSKVFRAILQTVFLTTLVVSFIPWMVNQSVTLTKDSIQATADNTGEQSIALNLIQNNVVDKYALNAKNWDVSLNSDGSILNVSDYNNITSIDDWDPGEIAGVINDSTLTTLDKGKGNNDASALVIFEHALVKYPKRTSLAGKIESEQQVKTITYHKTITASNYTELNYLRYKVNWVPFFLSLLAVGFLFVTMSIKVVLSIVQITITTIAAPVLAAIKARHVKKVKELISGIFHGIAGIYFDFLIVGVAVAIMTWLTTTTVFTDAGLPGLASSLLKTAAFIGVFFGVFSGVGVVEKFLGVSSGHGNALKQILAAGMITRGVLGMSRAGVGLGGAITSGFKDNFNNAKEWHGQQMQRQLQMMPQSATPGVGGGTSSTAGIDNERSIPSSGPTQNQSAEQTKSNRKKEAEESLQKERQNQHSASKQEQPNFTTQNQQTSQEGQSQQKQREKSTFGQGKSEDDLTQERAQQNNQQTHQSAQDSMQKTPQEPGISRVDQLEQKMEKFDKNRERDQKQQQIAQRKQKQSTRVQQASQNLNQGFQSMQQMEPHIGSAEDEE</sequence>
<evidence type="ECO:0000256" key="3">
    <source>
        <dbReference type="ARBA" id="ARBA00022692"/>
    </source>
</evidence>
<dbReference type="AlphaFoldDB" id="A0A9X4S4Y8"/>
<evidence type="ECO:0000256" key="4">
    <source>
        <dbReference type="ARBA" id="ARBA00022989"/>
    </source>
</evidence>
<feature type="compositionally biased region" description="Polar residues" evidence="6">
    <location>
        <begin position="579"/>
        <end position="590"/>
    </location>
</feature>
<feature type="region of interest" description="Disordered" evidence="6">
    <location>
        <begin position="511"/>
        <end position="716"/>
    </location>
</feature>
<accession>A0A9X4S4Y8</accession>
<dbReference type="Proteomes" id="UP001152614">
    <property type="component" value="Unassembled WGS sequence"/>
</dbReference>
<feature type="domain" description="DUF8208" evidence="8">
    <location>
        <begin position="89"/>
        <end position="474"/>
    </location>
</feature>
<gene>
    <name evidence="9" type="ORF">OGZ51_10500</name>
</gene>
<feature type="compositionally biased region" description="Polar residues" evidence="6">
    <location>
        <begin position="685"/>
        <end position="704"/>
    </location>
</feature>
<feature type="compositionally biased region" description="Low complexity" evidence="6">
    <location>
        <begin position="591"/>
        <end position="605"/>
    </location>
</feature>
<dbReference type="PANTHER" id="PTHR20772">
    <property type="entry name" value="PROTEIN FMP42"/>
    <property type="match status" value="1"/>
</dbReference>
<evidence type="ECO:0000313" key="9">
    <source>
        <dbReference type="EMBL" id="MDG4984575.1"/>
    </source>
</evidence>
<feature type="compositionally biased region" description="Basic and acidic residues" evidence="6">
    <location>
        <begin position="655"/>
        <end position="673"/>
    </location>
</feature>
<feature type="compositionally biased region" description="Basic and acidic residues" evidence="6">
    <location>
        <begin position="606"/>
        <end position="624"/>
    </location>
</feature>
<evidence type="ECO:0000256" key="2">
    <source>
        <dbReference type="ARBA" id="ARBA00022448"/>
    </source>
</evidence>
<feature type="transmembrane region" description="Helical" evidence="7">
    <location>
        <begin position="166"/>
        <end position="188"/>
    </location>
</feature>
<protein>
    <recommendedName>
        <fullName evidence="8">DUF8208 domain-containing protein</fullName>
    </recommendedName>
</protein>
<evidence type="ECO:0000256" key="7">
    <source>
        <dbReference type="SAM" id="Phobius"/>
    </source>
</evidence>
<dbReference type="GO" id="GO:0016020">
    <property type="term" value="C:membrane"/>
    <property type="evidence" value="ECO:0007669"/>
    <property type="project" value="UniProtKB-SubCell"/>
</dbReference>
<evidence type="ECO:0000259" key="8">
    <source>
        <dbReference type="Pfam" id="PF26635"/>
    </source>
</evidence>
<dbReference type="InterPro" id="IPR052599">
    <property type="entry name" value="SLC43A_AATransporter"/>
</dbReference>